<feature type="region of interest" description="Disordered" evidence="2">
    <location>
        <begin position="1623"/>
        <end position="1689"/>
    </location>
</feature>
<dbReference type="PANTHER" id="PTHR47315:SF3">
    <property type="entry name" value="FIBROUS SHEATH-INTERACTING PROTEIN 2-LIKE"/>
    <property type="match status" value="1"/>
</dbReference>
<keyword evidence="1" id="KW-0175">Coiled coil</keyword>
<feature type="compositionally biased region" description="Acidic residues" evidence="2">
    <location>
        <begin position="791"/>
        <end position="801"/>
    </location>
</feature>
<dbReference type="InterPro" id="IPR038891">
    <property type="entry name" value="FSIP2"/>
</dbReference>
<evidence type="ECO:0000313" key="4">
    <source>
        <dbReference type="RefSeq" id="XP_022105162.1"/>
    </source>
</evidence>
<proteinExistence type="predicted"/>
<feature type="region of interest" description="Disordered" evidence="2">
    <location>
        <begin position="659"/>
        <end position="678"/>
    </location>
</feature>
<feature type="compositionally biased region" description="Polar residues" evidence="2">
    <location>
        <begin position="1872"/>
        <end position="1900"/>
    </location>
</feature>
<feature type="compositionally biased region" description="Basic and acidic residues" evidence="2">
    <location>
        <begin position="1156"/>
        <end position="1166"/>
    </location>
</feature>
<protein>
    <submittedName>
        <fullName evidence="4">Uncharacterized protein LOC110987053 isoform X1</fullName>
    </submittedName>
</protein>
<feature type="region of interest" description="Disordered" evidence="2">
    <location>
        <begin position="174"/>
        <end position="267"/>
    </location>
</feature>
<feature type="compositionally biased region" description="Low complexity" evidence="2">
    <location>
        <begin position="19"/>
        <end position="35"/>
    </location>
</feature>
<feature type="region of interest" description="Disordered" evidence="2">
    <location>
        <begin position="768"/>
        <end position="878"/>
    </location>
</feature>
<feature type="compositionally biased region" description="Basic residues" evidence="2">
    <location>
        <begin position="1"/>
        <end position="12"/>
    </location>
</feature>
<feature type="compositionally biased region" description="Basic and acidic residues" evidence="2">
    <location>
        <begin position="1952"/>
        <end position="1962"/>
    </location>
</feature>
<feature type="compositionally biased region" description="Basic and acidic residues" evidence="2">
    <location>
        <begin position="859"/>
        <end position="878"/>
    </location>
</feature>
<feature type="compositionally biased region" description="Basic and acidic residues" evidence="2">
    <location>
        <begin position="1018"/>
        <end position="1040"/>
    </location>
</feature>
<feature type="compositionally biased region" description="Basic residues" evidence="2">
    <location>
        <begin position="254"/>
        <end position="263"/>
    </location>
</feature>
<feature type="compositionally biased region" description="Basic and acidic residues" evidence="2">
    <location>
        <begin position="660"/>
        <end position="678"/>
    </location>
</feature>
<accession>A0A8B7ZJG6</accession>
<dbReference type="KEGG" id="aplc:110987053"/>
<feature type="region of interest" description="Disordered" evidence="2">
    <location>
        <begin position="1546"/>
        <end position="1606"/>
    </location>
</feature>
<evidence type="ECO:0000256" key="2">
    <source>
        <dbReference type="SAM" id="MobiDB-lite"/>
    </source>
</evidence>
<feature type="compositionally biased region" description="Acidic residues" evidence="2">
    <location>
        <begin position="810"/>
        <end position="835"/>
    </location>
</feature>
<feature type="compositionally biased region" description="Low complexity" evidence="2">
    <location>
        <begin position="1908"/>
        <end position="1923"/>
    </location>
</feature>
<feature type="compositionally biased region" description="Polar residues" evidence="2">
    <location>
        <begin position="1623"/>
        <end position="1648"/>
    </location>
</feature>
<feature type="region of interest" description="Disordered" evidence="2">
    <location>
        <begin position="1835"/>
        <end position="1962"/>
    </location>
</feature>
<gene>
    <name evidence="4" type="primary">LOC110987053</name>
</gene>
<evidence type="ECO:0000256" key="1">
    <source>
        <dbReference type="SAM" id="Coils"/>
    </source>
</evidence>
<feature type="region of interest" description="Disordered" evidence="2">
    <location>
        <begin position="1353"/>
        <end position="1373"/>
    </location>
</feature>
<organism evidence="3 4">
    <name type="scientific">Acanthaster planci</name>
    <name type="common">Crown-of-thorns starfish</name>
    <dbReference type="NCBI Taxonomy" id="133434"/>
    <lineage>
        <taxon>Eukaryota</taxon>
        <taxon>Metazoa</taxon>
        <taxon>Echinodermata</taxon>
        <taxon>Eleutherozoa</taxon>
        <taxon>Asterozoa</taxon>
        <taxon>Asteroidea</taxon>
        <taxon>Valvatacea</taxon>
        <taxon>Valvatida</taxon>
        <taxon>Acanthasteridae</taxon>
        <taxon>Acanthaster</taxon>
    </lineage>
</organism>
<keyword evidence="3" id="KW-1185">Reference proteome</keyword>
<feature type="compositionally biased region" description="Low complexity" evidence="2">
    <location>
        <begin position="209"/>
        <end position="218"/>
    </location>
</feature>
<feature type="coiled-coil region" evidence="1">
    <location>
        <begin position="369"/>
        <end position="396"/>
    </location>
</feature>
<feature type="compositionally biased region" description="Basic and acidic residues" evidence="2">
    <location>
        <begin position="1664"/>
        <end position="1678"/>
    </location>
</feature>
<dbReference type="PANTHER" id="PTHR47315">
    <property type="entry name" value="FIBROUS SHEATH INTERACTING PROTEIN 2"/>
    <property type="match status" value="1"/>
</dbReference>
<feature type="region of interest" description="Disordered" evidence="2">
    <location>
        <begin position="1000"/>
        <end position="1064"/>
    </location>
</feature>
<dbReference type="GeneID" id="110987053"/>
<feature type="compositionally biased region" description="Basic and acidic residues" evidence="2">
    <location>
        <begin position="1356"/>
        <end position="1369"/>
    </location>
</feature>
<sequence length="1962" mass="217335">MDKSKTKIRRPKTAGIARSPPASSMPAPHQPSSHQVHGYRKTKRLACKERPPVPAWMLDTPLYSKMPMVPAPAGKIMLYTTGLCEKLHVTPKGFDFDSSPQGMSMNYKSLHDPNLKGYYTSPRMYAHLMRSGYLTPCGMVKCGLKEFNDYHQYVKQVQLEELTQQRKRMMEKYLNRKKLTKDHKPARNERSVHIQQEPATSSKHHKRSSATISHSKSSAGQVRRGGVSKTLAKKGSIAKTKRPVGSVMQAHYEKRQKRKKTKRRGEMKTYERQSLLLSKRFDEEMRREQELERRKLVKMAERELKLQEQWDRREANREARLTMEAIQCKREEARASKVKIMRSQMVKAHQARQQAIFESIRDARARLVAQREAIIARRLEKRLERIKRKYNQRQRRQWAVFKHLIAEKGSGYSSGAELGMHTEEEMYGSEAITSSPERRRKHPSSESLEVKLLENAFPSSSDDSVVFASSKQGKPEVCITDKVLSVTSLDYRQSPVPTKLSTEELQGISKMRDVYLADGSSGEEDSKLQGADAVSPGVLAVSSDTGVALEVREVLGSVSREADLAALSENEDSSAPSSGSSSCTSVRDESFEGDAESVSSRNHLGKGDNKEDSEDEASETESEGPPTSAKLQDTSSEESDFWKSESEVSLCEGSLSSFAEEEKKVEDSKDDLLGGEDLIKEKADTGEVKDDNGKKEIKMLASTEKVDGDSVEKKEIKSRNLSNEKEKLREEKVDKEIEEKVQELDGTPLEENLGKERDSKLMLKEAQEVDEDKLQEAPKGISRSTIKVEDQCEEEHEIIDEIEQKIKEDMETEVEVEEETLETEREDDLGEEEVKDDTKHEEKVDTGKEIQNKTMEGSKVGKVEEKEEVKEEQEVVSKEEITKVIKEEIKETIKDAEERGEVKTKEKERGETEARVTEEEKQFIKQASDAVATVVEQSFSQLGIVSATDQKGVMEGRQQEVSQENGSEAGYEEETAMLDSDSVLLTSVLNILEKVGQEIHHHHHHEGHQHKHHRHDHYIHPQKKDEQHHSKDEDQDRESSEVLTASGSECESSSSTESDEGEEGDIIGVVENEIIAVEGSVTSLKGCLSGESVTGLTEVVKETEDHKLIFEGALVPLKHHSSTSTASSKVSINVTAAVLSSGSLKMDSSGRLKHDMASHSQTKPELKVSTTDISSGTAHPVEPDKVVMDESSHHHYSNIIPVYHDNLINIGEELIDANLSAISIKPDHHHKAPSAYSTGSRNSFRNIFRPDMTYCQGSAKCLKDTLVQELSHSRHSKHSKHSSAEMGKYYGILEVDQEDITAHHSEEELVTADDAEGVCYLPKLRKNKVSRQIEPTVPEQDEDLLAETQIAGIPKPGKEDECPVSKDSNEMNPMTTEMDVGEDTTLDSVGTDNEQVALESHDDEHTASAYSPNEVLVNATQDGENANASCDDSYAMVESALLKKSTSEVNTQLGQRDSDLSTAYGHEKVETKSGKAKAVSHQDSASKCDLHKAQAGIPAEGNKEVGPPTAVQTANMRESTTPTSQAHVEVHRGLCEVDVAGVALKESPESQENGIEDEKQEHEINPNNTCQSTTRHTDASQSGKFLDAYHPLGNPVQGTQSKGPTKFLTEVGNLKAMEITADTRNSSASISEAHTQDQGGLTSRSFKFNTGEGADEQTTGGSSDRGDNTGNKEQKLEADLDDTCQSGTRQMDIPQNTDCLSDNHTVGNPVCENYQNEIDEHETPPHIQNEGTPNTVHPNNRHAEICLHDHVHNGLVSVEDYTIDQSTQELLMSKGDASPEMQIEPMRSSYTPSATSLSSSIMLPISCGETPQSASSIFSDFDALNYPIDRCPRPLPNTVSDPAMDSSYASALQSSKEDGCTRPDTNDEMFDEQSSMLHQAENQQQLDPASSLGSASNIPSVDSGHAISTSKSNSSSKSGSRISAVVKKISSTFSIGRKHSNQVHPADEMEDDTKMKAKDEDA</sequence>
<feature type="region of interest" description="Disordered" evidence="2">
    <location>
        <begin position="897"/>
        <end position="918"/>
    </location>
</feature>
<feature type="region of interest" description="Disordered" evidence="2">
    <location>
        <begin position="566"/>
        <end position="647"/>
    </location>
</feature>
<name>A0A8B7ZJG6_ACAPL</name>
<feature type="compositionally biased region" description="Basic and acidic residues" evidence="2">
    <location>
        <begin position="182"/>
        <end position="192"/>
    </location>
</feature>
<feature type="region of interest" description="Disordered" evidence="2">
    <location>
        <begin position="700"/>
        <end position="729"/>
    </location>
</feature>
<reference evidence="4" key="1">
    <citation type="submission" date="2025-08" db="UniProtKB">
        <authorList>
            <consortium name="RefSeq"/>
        </authorList>
    </citation>
    <scope>IDENTIFICATION</scope>
</reference>
<feature type="compositionally biased region" description="Basic residues" evidence="2">
    <location>
        <begin position="1000"/>
        <end position="1017"/>
    </location>
</feature>
<feature type="region of interest" description="Disordered" evidence="2">
    <location>
        <begin position="1156"/>
        <end position="1179"/>
    </location>
</feature>
<feature type="compositionally biased region" description="Basic and acidic residues" evidence="2">
    <location>
        <begin position="836"/>
        <end position="851"/>
    </location>
</feature>
<evidence type="ECO:0000313" key="3">
    <source>
        <dbReference type="Proteomes" id="UP000694845"/>
    </source>
</evidence>
<feature type="compositionally biased region" description="Polar residues" evidence="2">
    <location>
        <begin position="1565"/>
        <end position="1583"/>
    </location>
</feature>
<feature type="compositionally biased region" description="Polar residues" evidence="2">
    <location>
        <begin position="1167"/>
        <end position="1177"/>
    </location>
</feature>
<dbReference type="RefSeq" id="XP_022105162.1">
    <property type="nucleotide sequence ID" value="XM_022249470.1"/>
</dbReference>
<feature type="compositionally biased region" description="Acidic residues" evidence="2">
    <location>
        <begin position="611"/>
        <end position="622"/>
    </location>
</feature>
<feature type="compositionally biased region" description="Basic and acidic residues" evidence="2">
    <location>
        <begin position="1855"/>
        <end position="1865"/>
    </location>
</feature>
<dbReference type="OrthoDB" id="8197715at2759"/>
<feature type="compositionally biased region" description="Low complexity" evidence="2">
    <location>
        <begin position="1046"/>
        <end position="1056"/>
    </location>
</feature>
<feature type="region of interest" description="Disordered" evidence="2">
    <location>
        <begin position="1"/>
        <end position="39"/>
    </location>
</feature>
<feature type="compositionally biased region" description="Low complexity" evidence="2">
    <location>
        <begin position="573"/>
        <end position="585"/>
    </location>
</feature>
<dbReference type="Proteomes" id="UP000694845">
    <property type="component" value="Unplaced"/>
</dbReference>
<feature type="region of interest" description="Disordered" evidence="2">
    <location>
        <begin position="951"/>
        <end position="971"/>
    </location>
</feature>